<dbReference type="InterPro" id="IPR033250">
    <property type="entry name" value="CEP"/>
</dbReference>
<evidence type="ECO:0000256" key="2">
    <source>
        <dbReference type="ARBA" id="ARBA00008963"/>
    </source>
</evidence>
<keyword evidence="3" id="KW-0052">Apoplast</keyword>
<comment type="caution">
    <text evidence="10">The sequence shown here is derived from an EMBL/GenBank/DDBJ whole genome shotgun (WGS) entry which is preliminary data.</text>
</comment>
<dbReference type="PANTHER" id="PTHR33348">
    <property type="entry name" value="PRECURSOR OF CEP5"/>
    <property type="match status" value="1"/>
</dbReference>
<dbReference type="GO" id="GO:2000280">
    <property type="term" value="P:regulation of root development"/>
    <property type="evidence" value="ECO:0007669"/>
    <property type="project" value="TreeGrafter"/>
</dbReference>
<protein>
    <submittedName>
        <fullName evidence="10">Uncharacterized protein</fullName>
    </submittedName>
</protein>
<evidence type="ECO:0000256" key="5">
    <source>
        <dbReference type="ARBA" id="ARBA00022702"/>
    </source>
</evidence>
<comment type="subcellular location">
    <subcellularLocation>
        <location evidence="1">Secreted</location>
        <location evidence="1">Extracellular space</location>
        <location evidence="1">Apoplast</location>
    </subcellularLocation>
</comment>
<evidence type="ECO:0000256" key="4">
    <source>
        <dbReference type="ARBA" id="ARBA00022525"/>
    </source>
</evidence>
<comment type="similarity">
    <text evidence="2">Belongs to the C-terminally encoded plant signaling peptide (CEP) family.</text>
</comment>
<dbReference type="GO" id="GO:0048046">
    <property type="term" value="C:apoplast"/>
    <property type="evidence" value="ECO:0007669"/>
    <property type="project" value="UniProtKB-SubCell"/>
</dbReference>
<keyword evidence="7" id="KW-0379">Hydroxylation</keyword>
<dbReference type="PANTHER" id="PTHR33348:SF44">
    <property type="entry name" value="PRECURSOR OF CEP6"/>
    <property type="match status" value="1"/>
</dbReference>
<dbReference type="GO" id="GO:0048364">
    <property type="term" value="P:root development"/>
    <property type="evidence" value="ECO:0007669"/>
    <property type="project" value="InterPro"/>
</dbReference>
<feature type="chain" id="PRO_5041966583" evidence="9">
    <location>
        <begin position="23"/>
        <end position="149"/>
    </location>
</feature>
<organism evidence="10 11">
    <name type="scientific">Sesamum alatum</name>
    <dbReference type="NCBI Taxonomy" id="300844"/>
    <lineage>
        <taxon>Eukaryota</taxon>
        <taxon>Viridiplantae</taxon>
        <taxon>Streptophyta</taxon>
        <taxon>Embryophyta</taxon>
        <taxon>Tracheophyta</taxon>
        <taxon>Spermatophyta</taxon>
        <taxon>Magnoliopsida</taxon>
        <taxon>eudicotyledons</taxon>
        <taxon>Gunneridae</taxon>
        <taxon>Pentapetalae</taxon>
        <taxon>asterids</taxon>
        <taxon>lamiids</taxon>
        <taxon>Lamiales</taxon>
        <taxon>Pedaliaceae</taxon>
        <taxon>Sesamum</taxon>
    </lineage>
</organism>
<feature type="compositionally biased region" description="Polar residues" evidence="8">
    <location>
        <begin position="112"/>
        <end position="123"/>
    </location>
</feature>
<keyword evidence="11" id="KW-1185">Reference proteome</keyword>
<keyword evidence="6 9" id="KW-0732">Signal</keyword>
<dbReference type="EMBL" id="JACGWO010000005">
    <property type="protein sequence ID" value="KAK4426358.1"/>
    <property type="molecule type" value="Genomic_DNA"/>
</dbReference>
<accession>A0AAE1YB18</accession>
<evidence type="ECO:0000256" key="8">
    <source>
        <dbReference type="SAM" id="MobiDB-lite"/>
    </source>
</evidence>
<keyword evidence="4" id="KW-0964">Secreted</keyword>
<keyword evidence="5" id="KW-0372">Hormone</keyword>
<evidence type="ECO:0000256" key="9">
    <source>
        <dbReference type="SAM" id="SignalP"/>
    </source>
</evidence>
<evidence type="ECO:0000256" key="1">
    <source>
        <dbReference type="ARBA" id="ARBA00004271"/>
    </source>
</evidence>
<evidence type="ECO:0000256" key="6">
    <source>
        <dbReference type="ARBA" id="ARBA00022729"/>
    </source>
</evidence>
<feature type="signal peptide" evidence="9">
    <location>
        <begin position="1"/>
        <end position="22"/>
    </location>
</feature>
<evidence type="ECO:0000313" key="11">
    <source>
        <dbReference type="Proteomes" id="UP001293254"/>
    </source>
</evidence>
<dbReference type="GO" id="GO:0006995">
    <property type="term" value="P:cellular response to nitrogen starvation"/>
    <property type="evidence" value="ECO:0007669"/>
    <property type="project" value="UniProtKB-ARBA"/>
</dbReference>
<evidence type="ECO:0000256" key="3">
    <source>
        <dbReference type="ARBA" id="ARBA00022523"/>
    </source>
</evidence>
<dbReference type="GO" id="GO:0005179">
    <property type="term" value="F:hormone activity"/>
    <property type="evidence" value="ECO:0007669"/>
    <property type="project" value="UniProtKB-KW"/>
</dbReference>
<evidence type="ECO:0000313" key="10">
    <source>
        <dbReference type="EMBL" id="KAK4426358.1"/>
    </source>
</evidence>
<sequence>MFDLLILAVLIIVCLEIQITQGRQLKQHDFGSVQIQTGSHDQVHARKLEQKPGTQKHDYFLQVSESRELSRRSVVVSHISKGFQPTATGNSPGIGHSHVGGKDNMGPKMQEEFSTTAGGQSTEGHVKEPAGHSPGVGHSVGNLKKEPNA</sequence>
<reference evidence="10" key="2">
    <citation type="journal article" date="2024" name="Plant">
        <title>Genomic evolution and insights into agronomic trait innovations of Sesamum species.</title>
        <authorList>
            <person name="Miao H."/>
            <person name="Wang L."/>
            <person name="Qu L."/>
            <person name="Liu H."/>
            <person name="Sun Y."/>
            <person name="Le M."/>
            <person name="Wang Q."/>
            <person name="Wei S."/>
            <person name="Zheng Y."/>
            <person name="Lin W."/>
            <person name="Duan Y."/>
            <person name="Cao H."/>
            <person name="Xiong S."/>
            <person name="Wang X."/>
            <person name="Wei L."/>
            <person name="Li C."/>
            <person name="Ma Q."/>
            <person name="Ju M."/>
            <person name="Zhao R."/>
            <person name="Li G."/>
            <person name="Mu C."/>
            <person name="Tian Q."/>
            <person name="Mei H."/>
            <person name="Zhang T."/>
            <person name="Gao T."/>
            <person name="Zhang H."/>
        </authorList>
    </citation>
    <scope>NUCLEOTIDE SEQUENCE</scope>
    <source>
        <strain evidence="10">3651</strain>
    </source>
</reference>
<proteinExistence type="inferred from homology"/>
<evidence type="ECO:0000256" key="7">
    <source>
        <dbReference type="ARBA" id="ARBA00023278"/>
    </source>
</evidence>
<dbReference type="AlphaFoldDB" id="A0AAE1YB18"/>
<reference evidence="10" key="1">
    <citation type="submission" date="2020-06" db="EMBL/GenBank/DDBJ databases">
        <authorList>
            <person name="Li T."/>
            <person name="Hu X."/>
            <person name="Zhang T."/>
            <person name="Song X."/>
            <person name="Zhang H."/>
            <person name="Dai N."/>
            <person name="Sheng W."/>
            <person name="Hou X."/>
            <person name="Wei L."/>
        </authorList>
    </citation>
    <scope>NUCLEOTIDE SEQUENCE</scope>
    <source>
        <strain evidence="10">3651</strain>
        <tissue evidence="10">Leaf</tissue>
    </source>
</reference>
<dbReference type="GO" id="GO:1902025">
    <property type="term" value="P:nitrate import"/>
    <property type="evidence" value="ECO:0007669"/>
    <property type="project" value="TreeGrafter"/>
</dbReference>
<gene>
    <name evidence="10" type="ORF">Salat_1404400</name>
</gene>
<feature type="region of interest" description="Disordered" evidence="8">
    <location>
        <begin position="80"/>
        <end position="149"/>
    </location>
</feature>
<name>A0AAE1YB18_9LAMI</name>
<dbReference type="Proteomes" id="UP001293254">
    <property type="component" value="Unassembled WGS sequence"/>
</dbReference>
<dbReference type="GO" id="GO:1901371">
    <property type="term" value="P:regulation of leaf morphogenesis"/>
    <property type="evidence" value="ECO:0007669"/>
    <property type="project" value="TreeGrafter"/>
</dbReference>